<proteinExistence type="predicted"/>
<keyword evidence="2" id="KW-1185">Reference proteome</keyword>
<reference evidence="1 2" key="1">
    <citation type="submission" date="2018-09" db="EMBL/GenBank/DDBJ databases">
        <title>YIM 75000 draft genome.</title>
        <authorList>
            <person name="Tang S."/>
            <person name="Feng Y."/>
        </authorList>
    </citation>
    <scope>NUCLEOTIDE SEQUENCE [LARGE SCALE GENOMIC DNA]</scope>
    <source>
        <strain evidence="1 2">YIM 75000</strain>
    </source>
</reference>
<evidence type="ECO:0000313" key="2">
    <source>
        <dbReference type="Proteomes" id="UP000265614"/>
    </source>
</evidence>
<name>A0A3A3YYT0_9ACTN</name>
<dbReference type="EMBL" id="QZEZ01000002">
    <property type="protein sequence ID" value="RJK96890.1"/>
    <property type="molecule type" value="Genomic_DNA"/>
</dbReference>
<organism evidence="1 2">
    <name type="scientific">Vallicoccus soli</name>
    <dbReference type="NCBI Taxonomy" id="2339232"/>
    <lineage>
        <taxon>Bacteria</taxon>
        <taxon>Bacillati</taxon>
        <taxon>Actinomycetota</taxon>
        <taxon>Actinomycetes</taxon>
        <taxon>Motilibacterales</taxon>
        <taxon>Vallicoccaceae</taxon>
        <taxon>Vallicoccus</taxon>
    </lineage>
</organism>
<evidence type="ECO:0000313" key="1">
    <source>
        <dbReference type="EMBL" id="RJK96890.1"/>
    </source>
</evidence>
<dbReference type="RefSeq" id="WP_119949606.1">
    <property type="nucleotide sequence ID" value="NZ_QZEZ01000002.1"/>
</dbReference>
<dbReference type="Proteomes" id="UP000265614">
    <property type="component" value="Unassembled WGS sequence"/>
</dbReference>
<comment type="caution">
    <text evidence="1">The sequence shown here is derived from an EMBL/GenBank/DDBJ whole genome shotgun (WGS) entry which is preliminary data.</text>
</comment>
<accession>A0A3A3YYT0</accession>
<gene>
    <name evidence="1" type="ORF">D5H78_06465</name>
</gene>
<dbReference type="AlphaFoldDB" id="A0A3A3YYT0"/>
<sequence length="70" mass="7196">MFIDCGTCEVRDVACGDCVVTVLLGEPGELDEEQRGALDVLAGSGLVPPLRLVVGVDPPRGHRPPEAAAG</sequence>
<dbReference type="OrthoDB" id="4774211at2"/>
<protein>
    <submittedName>
        <fullName evidence="1">Uncharacterized protein</fullName>
    </submittedName>
</protein>